<dbReference type="Proteomes" id="UP001433508">
    <property type="component" value="Unassembled WGS sequence"/>
</dbReference>
<comment type="caution">
    <text evidence="1">The sequence shown here is derived from an EMBL/GenBank/DDBJ whole genome shotgun (WGS) entry which is preliminary data.</text>
</comment>
<sequence>MAQLSSVMQADSGDLRLHAQEREALQDLEYDREKQYISQEKELDSKIRPQHRLIHDPDVSFAEYYYYAQQTRAEEETHPTVGKTGIMGIIFPAKSGPGAGQPNDDVNSNVHVTGDVKQRVTISDEEWAQASRALRTATQGTAFYLITTDIFGPFGLPYAIATMGWGPSVALYTVFAALAGYSGYLLWDMFMGLDSYQFPVRSFGDLGFRLYGKYARYSLSILQGLQLILNVGLLVMSNGGALSQASQEKLCYIICCLVWALVGFFSGQIRTLQKLGWLANASVWINILCMLVSMGGAGKYGPNYGSINSSAGININPAFVEPVNGTYPPVQTFGGIPPSTNGFVGAVGGAMNAVFSFGGSMIFPEFMAEMKKPKDFLWAMWAAQAFIYFCYMFYGLFMYGYQGQYVANPSYLGISQYGISTAGNVLAMISAVIAATLYGNIGLKVLYNNVFVEIMKWPPMTTKTGKFLWVALIPIYWAIAFVIGAAIPNFSGLTIVVGAFCILQFTYTFPPMLHIAYKIKRAALADRGSFDPATGAAPQRPGLTDYFRYFFADRWYLNVIHVIYFLGALSLAGLGAYSAIEIYIAGFASGVTTSFTCVSPFGSG</sequence>
<organism evidence="1 2">
    <name type="scientific">Lipomyces kononenkoae</name>
    <name type="common">Yeast</name>
    <dbReference type="NCBI Taxonomy" id="34357"/>
    <lineage>
        <taxon>Eukaryota</taxon>
        <taxon>Fungi</taxon>
        <taxon>Dikarya</taxon>
        <taxon>Ascomycota</taxon>
        <taxon>Saccharomycotina</taxon>
        <taxon>Lipomycetes</taxon>
        <taxon>Lipomycetales</taxon>
        <taxon>Lipomycetaceae</taxon>
        <taxon>Lipomyces</taxon>
    </lineage>
</organism>
<proteinExistence type="predicted"/>
<name>A0ACC3SVY2_LIPKO</name>
<dbReference type="EMBL" id="MU971410">
    <property type="protein sequence ID" value="KAK9235584.1"/>
    <property type="molecule type" value="Genomic_DNA"/>
</dbReference>
<keyword evidence="2" id="KW-1185">Reference proteome</keyword>
<evidence type="ECO:0000313" key="2">
    <source>
        <dbReference type="Proteomes" id="UP001433508"/>
    </source>
</evidence>
<reference evidence="2" key="1">
    <citation type="journal article" date="2024" name="Front. Bioeng. Biotechnol.">
        <title>Genome-scale model development and genomic sequencing of the oleaginous clade Lipomyces.</title>
        <authorList>
            <person name="Czajka J.J."/>
            <person name="Han Y."/>
            <person name="Kim J."/>
            <person name="Mondo S.J."/>
            <person name="Hofstad B.A."/>
            <person name="Robles A."/>
            <person name="Haridas S."/>
            <person name="Riley R."/>
            <person name="LaButti K."/>
            <person name="Pangilinan J."/>
            <person name="Andreopoulos W."/>
            <person name="Lipzen A."/>
            <person name="Yan J."/>
            <person name="Wang M."/>
            <person name="Ng V."/>
            <person name="Grigoriev I.V."/>
            <person name="Spatafora J.W."/>
            <person name="Magnuson J.K."/>
            <person name="Baker S.E."/>
            <person name="Pomraning K.R."/>
        </authorList>
    </citation>
    <scope>NUCLEOTIDE SEQUENCE [LARGE SCALE GENOMIC DNA]</scope>
    <source>
        <strain evidence="2">CBS 7786</strain>
    </source>
</reference>
<protein>
    <submittedName>
        <fullName evidence="1">Lysine histidine transporter-like 3</fullName>
    </submittedName>
</protein>
<evidence type="ECO:0000313" key="1">
    <source>
        <dbReference type="EMBL" id="KAK9235584.1"/>
    </source>
</evidence>
<accession>A0ACC3SVY2</accession>
<gene>
    <name evidence="1" type="ORF">V1525DRAFT_421199</name>
</gene>